<evidence type="ECO:0000256" key="1">
    <source>
        <dbReference type="SAM" id="MobiDB-lite"/>
    </source>
</evidence>
<dbReference type="Proteomes" id="UP000654075">
    <property type="component" value="Unassembled WGS sequence"/>
</dbReference>
<name>A0A813DUS1_POLGL</name>
<proteinExistence type="predicted"/>
<gene>
    <name evidence="2" type="ORF">PGLA1383_LOCUS10371</name>
    <name evidence="3" type="ORF">PGLA1383_LOCUS43690</name>
</gene>
<evidence type="ECO:0000313" key="4">
    <source>
        <dbReference type="Proteomes" id="UP000654075"/>
    </source>
</evidence>
<reference evidence="2" key="1">
    <citation type="submission" date="2021-02" db="EMBL/GenBank/DDBJ databases">
        <authorList>
            <person name="Dougan E. K."/>
            <person name="Rhodes N."/>
            <person name="Thang M."/>
            <person name="Chan C."/>
        </authorList>
    </citation>
    <scope>NUCLEOTIDE SEQUENCE</scope>
</reference>
<dbReference type="EMBL" id="CAJNNV010005139">
    <property type="protein sequence ID" value="CAE8591705.1"/>
    <property type="molecule type" value="Genomic_DNA"/>
</dbReference>
<accession>A0A813DUS1</accession>
<evidence type="ECO:0000313" key="3">
    <source>
        <dbReference type="EMBL" id="CAE8626800.1"/>
    </source>
</evidence>
<keyword evidence="4" id="KW-1185">Reference proteome</keyword>
<dbReference type="EMBL" id="CAJNNV010029037">
    <property type="protein sequence ID" value="CAE8626800.1"/>
    <property type="molecule type" value="Genomic_DNA"/>
</dbReference>
<comment type="caution">
    <text evidence="2">The sequence shown here is derived from an EMBL/GenBank/DDBJ whole genome shotgun (WGS) entry which is preliminary data.</text>
</comment>
<protein>
    <submittedName>
        <fullName evidence="2">Uncharacterized protein</fullName>
    </submittedName>
</protein>
<feature type="region of interest" description="Disordered" evidence="1">
    <location>
        <begin position="21"/>
        <end position="45"/>
    </location>
</feature>
<sequence>MAKQGTQCGVKVPVSTARVEATLRKKRRPVSATSGDTTLRKNAPAKELNMLSDGRHQQHAVAECISKEFIFMALTSTTTSEARRSSSILSSCC</sequence>
<organism evidence="2 4">
    <name type="scientific">Polarella glacialis</name>
    <name type="common">Dinoflagellate</name>
    <dbReference type="NCBI Taxonomy" id="89957"/>
    <lineage>
        <taxon>Eukaryota</taxon>
        <taxon>Sar</taxon>
        <taxon>Alveolata</taxon>
        <taxon>Dinophyceae</taxon>
        <taxon>Suessiales</taxon>
        <taxon>Suessiaceae</taxon>
        <taxon>Polarella</taxon>
    </lineage>
</organism>
<evidence type="ECO:0000313" key="2">
    <source>
        <dbReference type="EMBL" id="CAE8591705.1"/>
    </source>
</evidence>
<dbReference type="AlphaFoldDB" id="A0A813DUS1"/>